<protein>
    <submittedName>
        <fullName evidence="2">Hydrolase</fullName>
    </submittedName>
</protein>
<dbReference type="EMBL" id="BJHW01000001">
    <property type="protein sequence ID" value="GDY57784.1"/>
    <property type="molecule type" value="Genomic_DNA"/>
</dbReference>
<sequence length="243" mass="26395">MPALARDFHVVAADPRGVGLSGKPRGGYDTGTLATDMVTLMEALGHRRFAMVGHDIGMWTGYALAADHPERLDRLAVAEAAIPGLSPSPPLFGSGEANDRLWHFAFNRLPDLNERLVSGREHLYFGHQFATKAARPLPDHAVRHYVDTLAADPDALRASFAFYRALDTTIAQNQRRKTRRLTLPVLTIAGADNLGEAVGTTMRLAADDVESVVLPDCGHYPAEEAPDAMLSALTPFLAPYRES</sequence>
<organism evidence="2 3">
    <name type="scientific">Streptomyces violaceusniger</name>
    <dbReference type="NCBI Taxonomy" id="68280"/>
    <lineage>
        <taxon>Bacteria</taxon>
        <taxon>Bacillati</taxon>
        <taxon>Actinomycetota</taxon>
        <taxon>Actinomycetes</taxon>
        <taxon>Kitasatosporales</taxon>
        <taxon>Streptomycetaceae</taxon>
        <taxon>Streptomyces</taxon>
        <taxon>Streptomyces violaceusniger group</taxon>
    </lineage>
</organism>
<dbReference type="GO" id="GO:0016020">
    <property type="term" value="C:membrane"/>
    <property type="evidence" value="ECO:0007669"/>
    <property type="project" value="TreeGrafter"/>
</dbReference>
<comment type="caution">
    <text evidence="2">The sequence shown here is derived from an EMBL/GenBank/DDBJ whole genome shotgun (WGS) entry which is preliminary data.</text>
</comment>
<dbReference type="PANTHER" id="PTHR43798">
    <property type="entry name" value="MONOACYLGLYCEROL LIPASE"/>
    <property type="match status" value="1"/>
</dbReference>
<dbReference type="SUPFAM" id="SSF53474">
    <property type="entry name" value="alpha/beta-Hydrolases"/>
    <property type="match status" value="1"/>
</dbReference>
<keyword evidence="3" id="KW-1185">Reference proteome</keyword>
<proteinExistence type="predicted"/>
<dbReference type="AlphaFoldDB" id="A0A4D4LBR4"/>
<evidence type="ECO:0000259" key="1">
    <source>
        <dbReference type="Pfam" id="PF00561"/>
    </source>
</evidence>
<keyword evidence="2" id="KW-0378">Hydrolase</keyword>
<name>A0A4D4LBR4_STRVO</name>
<reference evidence="2 3" key="1">
    <citation type="journal article" date="2020" name="Int. J. Syst. Evol. Microbiol.">
        <title>Reclassification of Streptomyces castelarensis and Streptomyces sporoclivatus as later heterotypic synonyms of Streptomyces antimycoticus.</title>
        <authorList>
            <person name="Komaki H."/>
            <person name="Tamura T."/>
        </authorList>
    </citation>
    <scope>NUCLEOTIDE SEQUENCE [LARGE SCALE GENOMIC DNA]</scope>
    <source>
        <strain evidence="2 3">NBRC 13459</strain>
    </source>
</reference>
<evidence type="ECO:0000313" key="2">
    <source>
        <dbReference type="EMBL" id="GDY57784.1"/>
    </source>
</evidence>
<dbReference type="Proteomes" id="UP000301309">
    <property type="component" value="Unassembled WGS sequence"/>
</dbReference>
<dbReference type="GO" id="GO:0016787">
    <property type="term" value="F:hydrolase activity"/>
    <property type="evidence" value="ECO:0007669"/>
    <property type="project" value="UniProtKB-KW"/>
</dbReference>
<dbReference type="InterPro" id="IPR050266">
    <property type="entry name" value="AB_hydrolase_sf"/>
</dbReference>
<gene>
    <name evidence="2" type="ORF">SVIO_084070</name>
</gene>
<feature type="domain" description="AB hydrolase-1" evidence="1">
    <location>
        <begin position="1"/>
        <end position="226"/>
    </location>
</feature>
<dbReference type="InterPro" id="IPR029058">
    <property type="entry name" value="AB_hydrolase_fold"/>
</dbReference>
<dbReference type="Gene3D" id="3.40.50.1820">
    <property type="entry name" value="alpha/beta hydrolase"/>
    <property type="match status" value="1"/>
</dbReference>
<dbReference type="PANTHER" id="PTHR43798:SF33">
    <property type="entry name" value="HYDROLASE, PUTATIVE (AFU_ORTHOLOGUE AFUA_2G14860)-RELATED"/>
    <property type="match status" value="1"/>
</dbReference>
<dbReference type="Pfam" id="PF00561">
    <property type="entry name" value="Abhydrolase_1"/>
    <property type="match status" value="1"/>
</dbReference>
<dbReference type="InterPro" id="IPR000073">
    <property type="entry name" value="AB_hydrolase_1"/>
</dbReference>
<evidence type="ECO:0000313" key="3">
    <source>
        <dbReference type="Proteomes" id="UP000301309"/>
    </source>
</evidence>
<accession>A0A4D4LBR4</accession>